<dbReference type="HOGENOM" id="CLU_2966519_0_0_6"/>
<accession>F3CH51</accession>
<dbReference type="PANTHER" id="PTHR30504">
    <property type="entry name" value="GLUCANS BIOSYNTHESIS PROTEIN"/>
    <property type="match status" value="1"/>
</dbReference>
<proteinExistence type="predicted"/>
<evidence type="ECO:0000259" key="4">
    <source>
        <dbReference type="Pfam" id="PF04349"/>
    </source>
</evidence>
<dbReference type="PANTHER" id="PTHR30504:SF3">
    <property type="entry name" value="GLUCANS BIOSYNTHESIS PROTEIN D"/>
    <property type="match status" value="1"/>
</dbReference>
<evidence type="ECO:0000256" key="2">
    <source>
        <dbReference type="ARBA" id="ARBA00022729"/>
    </source>
</evidence>
<feature type="non-terminal residue" evidence="5">
    <location>
        <position position="1"/>
    </location>
</feature>
<dbReference type="Gene3D" id="2.70.98.10">
    <property type="match status" value="1"/>
</dbReference>
<evidence type="ECO:0000313" key="6">
    <source>
        <dbReference type="Proteomes" id="UP000005466"/>
    </source>
</evidence>
<feature type="domain" description="Glucan biosynthesis periplasmic MdoG C-terminal" evidence="4">
    <location>
        <begin position="2"/>
        <end position="59"/>
    </location>
</feature>
<comment type="subcellular location">
    <subcellularLocation>
        <location evidence="1">Periplasm</location>
    </subcellularLocation>
</comment>
<name>F3CH51_PSESG</name>
<dbReference type="GO" id="GO:0030288">
    <property type="term" value="C:outer membrane-bounded periplasmic space"/>
    <property type="evidence" value="ECO:0007669"/>
    <property type="project" value="TreeGrafter"/>
</dbReference>
<evidence type="ECO:0000256" key="1">
    <source>
        <dbReference type="ARBA" id="ARBA00004418"/>
    </source>
</evidence>
<dbReference type="Proteomes" id="UP000005466">
    <property type="component" value="Unassembled WGS sequence"/>
</dbReference>
<reference evidence="5 6" key="1">
    <citation type="journal article" date="2011" name="PLoS Pathog.">
        <title>Dynamic evolution of pathogenicity revealed by sequencing and comparative genomics of 19 Pseudomonas syringae isolates.</title>
        <authorList>
            <person name="Baltrus D.A."/>
            <person name="Nishimura M.T."/>
            <person name="Romanchuk A."/>
            <person name="Chang J.H."/>
            <person name="Mukhtar M.S."/>
            <person name="Cherkis K."/>
            <person name="Roach J."/>
            <person name="Grant S.R."/>
            <person name="Jones C.D."/>
            <person name="Dangl J.L."/>
        </authorList>
    </citation>
    <scope>NUCLEOTIDE SEQUENCE [LARGE SCALE GENOMIC DNA]</scope>
    <source>
        <strain evidence="6">race 4</strain>
    </source>
</reference>
<dbReference type="EMBL" id="ADWY01002920">
    <property type="protein sequence ID" value="EGH18593.1"/>
    <property type="molecule type" value="Genomic_DNA"/>
</dbReference>
<keyword evidence="2" id="KW-0732">Signal</keyword>
<feature type="non-terminal residue" evidence="5">
    <location>
        <position position="59"/>
    </location>
</feature>
<dbReference type="AlphaFoldDB" id="F3CH51"/>
<gene>
    <name evidence="5" type="primary">mdoD</name>
    <name evidence="5" type="ORF">Pgy4_37121</name>
</gene>
<dbReference type="GO" id="GO:0003824">
    <property type="term" value="F:catalytic activity"/>
    <property type="evidence" value="ECO:0007669"/>
    <property type="project" value="InterPro"/>
</dbReference>
<evidence type="ECO:0000313" key="5">
    <source>
        <dbReference type="EMBL" id="EGH18593.1"/>
    </source>
</evidence>
<dbReference type="GO" id="GO:0051274">
    <property type="term" value="P:beta-glucan biosynthetic process"/>
    <property type="evidence" value="ECO:0007669"/>
    <property type="project" value="TreeGrafter"/>
</dbReference>
<dbReference type="InterPro" id="IPR014438">
    <property type="entry name" value="Glucan_biosyn_MdoG/MdoD"/>
</dbReference>
<dbReference type="GO" id="GO:0030246">
    <property type="term" value="F:carbohydrate binding"/>
    <property type="evidence" value="ECO:0007669"/>
    <property type="project" value="InterPro"/>
</dbReference>
<dbReference type="InterPro" id="IPR014718">
    <property type="entry name" value="GH-type_carb-bd"/>
</dbReference>
<protein>
    <submittedName>
        <fullName evidence="5">Glucan biosynthesis protein D</fullName>
    </submittedName>
</protein>
<dbReference type="InterPro" id="IPR011013">
    <property type="entry name" value="Gal_mutarotase_sf_dom"/>
</dbReference>
<sequence>KKTAADWRPEVHDSDGLAIWTGAGERIWRPLNNPPRTMASAFSDNNPRGFGLLQRGRDF</sequence>
<evidence type="ECO:0000256" key="3">
    <source>
        <dbReference type="SAM" id="MobiDB-lite"/>
    </source>
</evidence>
<dbReference type="Pfam" id="PF04349">
    <property type="entry name" value="MdoG"/>
    <property type="match status" value="1"/>
</dbReference>
<organism evidence="5 6">
    <name type="scientific">Pseudomonas savastanoi pv. glycinea str. race 4</name>
    <dbReference type="NCBI Taxonomy" id="875330"/>
    <lineage>
        <taxon>Bacteria</taxon>
        <taxon>Pseudomonadati</taxon>
        <taxon>Pseudomonadota</taxon>
        <taxon>Gammaproteobacteria</taxon>
        <taxon>Pseudomonadales</taxon>
        <taxon>Pseudomonadaceae</taxon>
        <taxon>Pseudomonas</taxon>
    </lineage>
</organism>
<feature type="region of interest" description="Disordered" evidence="3">
    <location>
        <begin position="38"/>
        <end position="59"/>
    </location>
</feature>
<comment type="caution">
    <text evidence="5">The sequence shown here is derived from an EMBL/GenBank/DDBJ whole genome shotgun (WGS) entry which is preliminary data.</text>
</comment>
<dbReference type="SUPFAM" id="SSF74650">
    <property type="entry name" value="Galactose mutarotase-like"/>
    <property type="match status" value="1"/>
</dbReference>
<dbReference type="InterPro" id="IPR007444">
    <property type="entry name" value="Glucan_biosyn_MdoG_C"/>
</dbReference>